<evidence type="ECO:0000313" key="4">
    <source>
        <dbReference type="Proteomes" id="UP000292702"/>
    </source>
</evidence>
<dbReference type="SUPFAM" id="SSF81383">
    <property type="entry name" value="F-box domain"/>
    <property type="match status" value="1"/>
</dbReference>
<feature type="domain" description="F-box" evidence="2">
    <location>
        <begin position="58"/>
        <end position="112"/>
    </location>
</feature>
<dbReference type="Proteomes" id="UP000292702">
    <property type="component" value="Unassembled WGS sequence"/>
</dbReference>
<protein>
    <recommendedName>
        <fullName evidence="2">F-box domain-containing protein</fullName>
    </recommendedName>
</protein>
<comment type="caution">
    <text evidence="3">The sequence shown here is derived from an EMBL/GenBank/DDBJ whole genome shotgun (WGS) entry which is preliminary data.</text>
</comment>
<dbReference type="InterPro" id="IPR001810">
    <property type="entry name" value="F-box_dom"/>
</dbReference>
<accession>A0A4R0RC91</accession>
<dbReference type="PANTHER" id="PTHR38926">
    <property type="entry name" value="F-BOX DOMAIN CONTAINING PROTEIN, EXPRESSED"/>
    <property type="match status" value="1"/>
</dbReference>
<evidence type="ECO:0000256" key="1">
    <source>
        <dbReference type="SAM" id="MobiDB-lite"/>
    </source>
</evidence>
<dbReference type="OrthoDB" id="3027018at2759"/>
<dbReference type="Gene3D" id="1.20.1280.50">
    <property type="match status" value="1"/>
</dbReference>
<organism evidence="3 4">
    <name type="scientific">Steccherinum ochraceum</name>
    <dbReference type="NCBI Taxonomy" id="92696"/>
    <lineage>
        <taxon>Eukaryota</taxon>
        <taxon>Fungi</taxon>
        <taxon>Dikarya</taxon>
        <taxon>Basidiomycota</taxon>
        <taxon>Agaricomycotina</taxon>
        <taxon>Agaricomycetes</taxon>
        <taxon>Polyporales</taxon>
        <taxon>Steccherinaceae</taxon>
        <taxon>Steccherinum</taxon>
    </lineage>
</organism>
<reference evidence="3 4" key="1">
    <citation type="submission" date="2018-11" db="EMBL/GenBank/DDBJ databases">
        <title>Genome assembly of Steccherinum ochraceum LE-BIN_3174, the white-rot fungus of the Steccherinaceae family (The Residual Polyporoid clade, Polyporales, Basidiomycota).</title>
        <authorList>
            <person name="Fedorova T.V."/>
            <person name="Glazunova O.A."/>
            <person name="Landesman E.O."/>
            <person name="Moiseenko K.V."/>
            <person name="Psurtseva N.V."/>
            <person name="Savinova O.S."/>
            <person name="Shakhova N.V."/>
            <person name="Tyazhelova T.V."/>
            <person name="Vasina D.V."/>
        </authorList>
    </citation>
    <scope>NUCLEOTIDE SEQUENCE [LARGE SCALE GENOMIC DNA]</scope>
    <source>
        <strain evidence="3 4">LE-BIN_3174</strain>
    </source>
</reference>
<dbReference type="AlphaFoldDB" id="A0A4R0RC91"/>
<dbReference type="PANTHER" id="PTHR38926:SF5">
    <property type="entry name" value="F-BOX AND LEUCINE-RICH REPEAT PROTEIN 6"/>
    <property type="match status" value="1"/>
</dbReference>
<sequence>MSKDELALLDARVATLEDTILQAFEELQIVKTQQRALQARCTQDTQSTLHPPPPLTIHSIPVELLIQVFACVVHSGTDAHNAFRSAVTISHVCRLWRETALQTSSLWTHIIFNKNLRGVRTCLARSKSQPITIVRGPAGKGHVRYPTLPEKSVAMKNHLEATASRWHHVNWISSDITMRHILSELNVVTSFPHLTTLDLVVDERRLFGQRFGPFGINLDAVETRMNRFPRLECMKLSQVPPTDLPPAFTPSLRYLYLHFPPKQLPEQREGSHLLRMSGLCALLHRAPNLEELVIDDCIILMDVRLRPFDQPGTGPPVLPGQRQTQGFVSPIVMRNLTRFQWDFAPGRELWKFFYFVRMPNLRQLDVVLDRSDERWSQVRGGLIPATGTMQQPISELLTHPVVRFEMLEDLRVECLDTDGLATAFRKLEFPNLQSLSMTFVELNVPSYHKYISRPASTPEGSQLPRTESIFRDPRMPNLLSLELNNFFLDAVHTKSMLQYMPALERLALDSCTNAGETVRALNSVPPGGLEIEKRQEEEWLCPALEHIALRNCHDVSYVHLCLAACQRKLSSLMDPGVSGHNTRVLIPLRTRRKRARFQSPGLGKSTAAGAERERAVWNSHERKKPRMLKTVYVEACDGFTQAGVDKMGQDVGEVIYVPKTDGSV</sequence>
<proteinExistence type="predicted"/>
<dbReference type="EMBL" id="RWJN01000242">
    <property type="protein sequence ID" value="TCD64323.1"/>
    <property type="molecule type" value="Genomic_DNA"/>
</dbReference>
<dbReference type="Gene3D" id="3.80.10.10">
    <property type="entry name" value="Ribonuclease Inhibitor"/>
    <property type="match status" value="1"/>
</dbReference>
<dbReference type="STRING" id="92696.A0A4R0RC91"/>
<dbReference type="InterPro" id="IPR032675">
    <property type="entry name" value="LRR_dom_sf"/>
</dbReference>
<name>A0A4R0RC91_9APHY</name>
<keyword evidence="4" id="KW-1185">Reference proteome</keyword>
<dbReference type="SUPFAM" id="SSF52047">
    <property type="entry name" value="RNI-like"/>
    <property type="match status" value="1"/>
</dbReference>
<evidence type="ECO:0000259" key="2">
    <source>
        <dbReference type="Pfam" id="PF12937"/>
    </source>
</evidence>
<feature type="region of interest" description="Disordered" evidence="1">
    <location>
        <begin position="597"/>
        <end position="621"/>
    </location>
</feature>
<evidence type="ECO:0000313" key="3">
    <source>
        <dbReference type="EMBL" id="TCD64323.1"/>
    </source>
</evidence>
<dbReference type="Pfam" id="PF12937">
    <property type="entry name" value="F-box-like"/>
    <property type="match status" value="1"/>
</dbReference>
<dbReference type="InterPro" id="IPR036047">
    <property type="entry name" value="F-box-like_dom_sf"/>
</dbReference>
<gene>
    <name evidence="3" type="ORF">EIP91_004233</name>
</gene>